<comment type="caution">
    <text evidence="1">The sequence shown here is derived from an EMBL/GenBank/DDBJ whole genome shotgun (WGS) entry which is preliminary data.</text>
</comment>
<gene>
    <name evidence="1" type="ORF">CFOL_v3_10858</name>
</gene>
<dbReference type="EMBL" id="BDDD01000541">
    <property type="protein sequence ID" value="GAV67352.1"/>
    <property type="molecule type" value="Genomic_DNA"/>
</dbReference>
<dbReference type="InParanoid" id="A0A1Q3BHM6"/>
<proteinExistence type="predicted"/>
<name>A0A1Q3BHM6_CEPFO</name>
<accession>A0A1Q3BHM6</accession>
<dbReference type="OrthoDB" id="1436530at2759"/>
<keyword evidence="2" id="KW-1185">Reference proteome</keyword>
<evidence type="ECO:0000313" key="1">
    <source>
        <dbReference type="EMBL" id="GAV67352.1"/>
    </source>
</evidence>
<dbReference type="Proteomes" id="UP000187406">
    <property type="component" value="Unassembled WGS sequence"/>
</dbReference>
<evidence type="ECO:0000313" key="2">
    <source>
        <dbReference type="Proteomes" id="UP000187406"/>
    </source>
</evidence>
<organism evidence="1 2">
    <name type="scientific">Cephalotus follicularis</name>
    <name type="common">Albany pitcher plant</name>
    <dbReference type="NCBI Taxonomy" id="3775"/>
    <lineage>
        <taxon>Eukaryota</taxon>
        <taxon>Viridiplantae</taxon>
        <taxon>Streptophyta</taxon>
        <taxon>Embryophyta</taxon>
        <taxon>Tracheophyta</taxon>
        <taxon>Spermatophyta</taxon>
        <taxon>Magnoliopsida</taxon>
        <taxon>eudicotyledons</taxon>
        <taxon>Gunneridae</taxon>
        <taxon>Pentapetalae</taxon>
        <taxon>rosids</taxon>
        <taxon>fabids</taxon>
        <taxon>Oxalidales</taxon>
        <taxon>Cephalotaceae</taxon>
        <taxon>Cephalotus</taxon>
    </lineage>
</organism>
<dbReference type="AlphaFoldDB" id="A0A1Q3BHM6"/>
<sequence length="139" mass="16063">MATVSWKERFSNMVVKHLPRTHSDHHLILLDVFGVAPLPKVTRRLEFWLPGFLIQTFLPSSSLLGSHHSVVKAVAALGNATKTWNREVYGNIFHLKKRLLDRLNGIQFYLSNQNSSFLINLENELMLDYNEVLKHEELL</sequence>
<protein>
    <submittedName>
        <fullName evidence="1">Uncharacterized protein</fullName>
    </submittedName>
</protein>
<reference evidence="2" key="1">
    <citation type="submission" date="2016-04" db="EMBL/GenBank/DDBJ databases">
        <title>Cephalotus genome sequencing.</title>
        <authorList>
            <person name="Fukushima K."/>
            <person name="Hasebe M."/>
            <person name="Fang X."/>
        </authorList>
    </citation>
    <scope>NUCLEOTIDE SEQUENCE [LARGE SCALE GENOMIC DNA]</scope>
    <source>
        <strain evidence="2">cv. St1</strain>
    </source>
</reference>